<dbReference type="AlphaFoldDB" id="A0A0P0RRG4"/>
<organism evidence="1 2">
    <name type="scientific">Paraburkholderia caribensis MBA4</name>
    <dbReference type="NCBI Taxonomy" id="1323664"/>
    <lineage>
        <taxon>Bacteria</taxon>
        <taxon>Pseudomonadati</taxon>
        <taxon>Pseudomonadota</taxon>
        <taxon>Betaproteobacteria</taxon>
        <taxon>Burkholderiales</taxon>
        <taxon>Burkholderiaceae</taxon>
        <taxon>Paraburkholderia</taxon>
    </lineage>
</organism>
<dbReference type="EMBL" id="CP012748">
    <property type="protein sequence ID" value="ALL71639.1"/>
    <property type="molecule type" value="Genomic_DNA"/>
</dbReference>
<gene>
    <name evidence="1" type="ORF">K788_0007360</name>
</gene>
<keyword evidence="1" id="KW-0614">Plasmid</keyword>
<evidence type="ECO:0000313" key="2">
    <source>
        <dbReference type="Proteomes" id="UP000019146"/>
    </source>
</evidence>
<proteinExistence type="predicted"/>
<geneLocation type="plasmid" evidence="2"/>
<reference evidence="1 2" key="1">
    <citation type="journal article" date="2014" name="Genome Announc.">
        <title>Draft Genome Sequence of the Haloacid-Degrading Burkholderia caribensis Strain MBA4.</title>
        <authorList>
            <person name="Pan Y."/>
            <person name="Kong K.F."/>
            <person name="Tsang J.S."/>
        </authorList>
    </citation>
    <scope>NUCLEOTIDE SEQUENCE [LARGE SCALE GENOMIC DNA]</scope>
    <source>
        <strain evidence="1 2">MBA4</strain>
        <plasmid evidence="2">Plasmid</plasmid>
    </source>
</reference>
<evidence type="ECO:0000313" key="1">
    <source>
        <dbReference type="EMBL" id="ALL71639.1"/>
    </source>
</evidence>
<accession>A0A0P0RRG4</accession>
<sequence>MTDEMGADPVPDYLTSVKANARYALSRIEHYFDILGSLR</sequence>
<protein>
    <submittedName>
        <fullName evidence="1">Uncharacterized protein</fullName>
    </submittedName>
</protein>
<name>A0A0P0RRG4_9BURK</name>
<dbReference type="Proteomes" id="UP000019146">
    <property type="component" value="Plasmid unnamed"/>
</dbReference>
<dbReference type="KEGG" id="bcai:K788_0007360"/>